<evidence type="ECO:0000313" key="1">
    <source>
        <dbReference type="EMBL" id="OGL86754.1"/>
    </source>
</evidence>
<reference evidence="1 2" key="1">
    <citation type="journal article" date="2016" name="Nat. Commun.">
        <title>Thousands of microbial genomes shed light on interconnected biogeochemical processes in an aquifer system.</title>
        <authorList>
            <person name="Anantharaman K."/>
            <person name="Brown C.T."/>
            <person name="Hug L.A."/>
            <person name="Sharon I."/>
            <person name="Castelle C.J."/>
            <person name="Probst A.J."/>
            <person name="Thomas B.C."/>
            <person name="Singh A."/>
            <person name="Wilkins M.J."/>
            <person name="Karaoz U."/>
            <person name="Brodie E.L."/>
            <person name="Williams K.H."/>
            <person name="Hubbard S.S."/>
            <person name="Banfield J.F."/>
        </authorList>
    </citation>
    <scope>NUCLEOTIDE SEQUENCE [LARGE SCALE GENOMIC DNA]</scope>
</reference>
<dbReference type="EMBL" id="MGEQ01000007">
    <property type="protein sequence ID" value="OGL86754.1"/>
    <property type="molecule type" value="Genomic_DNA"/>
</dbReference>
<protein>
    <submittedName>
        <fullName evidence="1">Uncharacterized protein</fullName>
    </submittedName>
</protein>
<dbReference type="AlphaFoldDB" id="A0A1F7V9W6"/>
<comment type="caution">
    <text evidence="1">The sequence shown here is derived from an EMBL/GenBank/DDBJ whole genome shotgun (WGS) entry which is preliminary data.</text>
</comment>
<evidence type="ECO:0000313" key="2">
    <source>
        <dbReference type="Proteomes" id="UP000176593"/>
    </source>
</evidence>
<accession>A0A1F7V9W6</accession>
<organism evidence="1 2">
    <name type="scientific">Candidatus Uhrbacteria bacterium RIFCSPLOWO2_02_FULL_48_18</name>
    <dbReference type="NCBI Taxonomy" id="1802408"/>
    <lineage>
        <taxon>Bacteria</taxon>
        <taxon>Candidatus Uhriibacteriota</taxon>
    </lineage>
</organism>
<proteinExistence type="predicted"/>
<name>A0A1F7V9W6_9BACT</name>
<sequence>MNIVNLTKQISRARSVHKELTEQIELSVGSKKHVINAEGLYKQNEQQYYVLLRCTHELDQFLKKENLILTFEEKTYFETLLVYIKSLLKAIQYFPKLTYFFWQKSLGRNQDRFYQTAFVRDWSKYQMLGAQAGMMLGRVKQFNN</sequence>
<gene>
    <name evidence="1" type="ORF">A3I41_05515</name>
</gene>
<dbReference type="Proteomes" id="UP000176593">
    <property type="component" value="Unassembled WGS sequence"/>
</dbReference>